<dbReference type="GO" id="GO:0006749">
    <property type="term" value="P:glutathione metabolic process"/>
    <property type="evidence" value="ECO:0007669"/>
    <property type="project" value="TreeGrafter"/>
</dbReference>
<feature type="domain" description="GST C-terminal" evidence="3">
    <location>
        <begin position="84"/>
        <end position="215"/>
    </location>
</feature>
<dbReference type="SFLD" id="SFLDG00358">
    <property type="entry name" value="Main_(cytGST)"/>
    <property type="match status" value="1"/>
</dbReference>
<evidence type="ECO:0000313" key="4">
    <source>
        <dbReference type="EMBL" id="MCP1337193.1"/>
    </source>
</evidence>
<feature type="domain" description="GST N-terminal" evidence="2">
    <location>
        <begin position="1"/>
        <end position="79"/>
    </location>
</feature>
<evidence type="ECO:0000259" key="3">
    <source>
        <dbReference type="PROSITE" id="PS50405"/>
    </source>
</evidence>
<dbReference type="InterPro" id="IPR036282">
    <property type="entry name" value="Glutathione-S-Trfase_C_sf"/>
</dbReference>
<accession>A0A9J6PET0</accession>
<dbReference type="EMBL" id="JAMZFT010000002">
    <property type="protein sequence ID" value="MCP1337193.1"/>
    <property type="molecule type" value="Genomic_DNA"/>
</dbReference>
<dbReference type="SUPFAM" id="SSF52833">
    <property type="entry name" value="Thioredoxin-like"/>
    <property type="match status" value="1"/>
</dbReference>
<proteinExistence type="predicted"/>
<dbReference type="SUPFAM" id="SSF47616">
    <property type="entry name" value="GST C-terminal domain-like"/>
    <property type="match status" value="1"/>
</dbReference>
<name>A0A9J6PET0_9PROT</name>
<dbReference type="PROSITE" id="PS50404">
    <property type="entry name" value="GST_NTER"/>
    <property type="match status" value="1"/>
</dbReference>
<evidence type="ECO:0000259" key="2">
    <source>
        <dbReference type="PROSITE" id="PS50404"/>
    </source>
</evidence>
<dbReference type="SFLD" id="SFLDS00019">
    <property type="entry name" value="Glutathione_Transferase_(cytos"/>
    <property type="match status" value="1"/>
</dbReference>
<evidence type="ECO:0000313" key="5">
    <source>
        <dbReference type="Proteomes" id="UP001055804"/>
    </source>
</evidence>
<dbReference type="Pfam" id="PF13417">
    <property type="entry name" value="GST_N_3"/>
    <property type="match status" value="1"/>
</dbReference>
<keyword evidence="5" id="KW-1185">Reference proteome</keyword>
<dbReference type="Proteomes" id="UP001055804">
    <property type="component" value="Unassembled WGS sequence"/>
</dbReference>
<dbReference type="RefSeq" id="WP_269333123.1">
    <property type="nucleotide sequence ID" value="NZ_JAMZFT010000002.1"/>
</dbReference>
<dbReference type="InterPro" id="IPR004045">
    <property type="entry name" value="Glutathione_S-Trfase_N"/>
</dbReference>
<organism evidence="4 5">
    <name type="scientific">Futiania mangrovi</name>
    <dbReference type="NCBI Taxonomy" id="2959716"/>
    <lineage>
        <taxon>Bacteria</taxon>
        <taxon>Pseudomonadati</taxon>
        <taxon>Pseudomonadota</taxon>
        <taxon>Alphaproteobacteria</taxon>
        <taxon>Futianiales</taxon>
        <taxon>Futianiaceae</taxon>
        <taxon>Futiania</taxon>
    </lineage>
</organism>
<protein>
    <submittedName>
        <fullName evidence="4">Glutathione S-transferase family protein</fullName>
    </submittedName>
</protein>
<dbReference type="Gene3D" id="1.20.1050.10">
    <property type="match status" value="1"/>
</dbReference>
<dbReference type="Pfam" id="PF00043">
    <property type="entry name" value="GST_C"/>
    <property type="match status" value="1"/>
</dbReference>
<sequence length="222" mass="25517">MRRLIHLPLSPFCRKIRLVLEEKGLDYRLVTEKVWLRRPQFLAVNPAGTVPVFIDDDGTRVCDSLAIGEYLEERYADPPLMPVTAADKAEVRRLVYWFDLKFHQEVTANLLYEKVNKRLMGTGTPDSQAIRAGLDNIKYHLEYIGWLVDRRNWLAGEAMTLADLAAAAHLSTLDYIGNVPWDRFPPARDWYQRLKSRKSFRPLLADAVPGIPPPAHYADLDF</sequence>
<dbReference type="PROSITE" id="PS50405">
    <property type="entry name" value="GST_CTER"/>
    <property type="match status" value="1"/>
</dbReference>
<gene>
    <name evidence="4" type="ORF">NJQ99_12285</name>
</gene>
<comment type="caution">
    <text evidence="4">The sequence shown here is derived from an EMBL/GenBank/DDBJ whole genome shotgun (WGS) entry which is preliminary data.</text>
</comment>
<dbReference type="InterPro" id="IPR036249">
    <property type="entry name" value="Thioredoxin-like_sf"/>
</dbReference>
<dbReference type="AlphaFoldDB" id="A0A9J6PET0"/>
<dbReference type="PANTHER" id="PTHR43969:SF9">
    <property type="entry name" value="GLUTATHIONE S TRANSFERASE D10, ISOFORM A-RELATED"/>
    <property type="match status" value="1"/>
</dbReference>
<dbReference type="InterPro" id="IPR040079">
    <property type="entry name" value="Glutathione_S-Trfase"/>
</dbReference>
<dbReference type="CDD" id="cd00570">
    <property type="entry name" value="GST_N_family"/>
    <property type="match status" value="1"/>
</dbReference>
<evidence type="ECO:0000256" key="1">
    <source>
        <dbReference type="ARBA" id="ARBA00011738"/>
    </source>
</evidence>
<dbReference type="Gene3D" id="3.40.30.10">
    <property type="entry name" value="Glutaredoxin"/>
    <property type="match status" value="1"/>
</dbReference>
<dbReference type="CDD" id="cd00299">
    <property type="entry name" value="GST_C_family"/>
    <property type="match status" value="1"/>
</dbReference>
<dbReference type="InterPro" id="IPR004046">
    <property type="entry name" value="GST_C"/>
</dbReference>
<reference evidence="4" key="1">
    <citation type="submission" date="2022-06" db="EMBL/GenBank/DDBJ databases">
        <title>Isolation and Genomics of Futiania mangrovii gen. nov., sp. nov., a Rare and Metabolically-versatile member in the Class Alphaproteobacteria.</title>
        <authorList>
            <person name="Liu L."/>
            <person name="Huang W.-C."/>
            <person name="Pan J."/>
            <person name="Li J."/>
            <person name="Huang Y."/>
            <person name="Du H."/>
            <person name="Liu Y."/>
            <person name="Li M."/>
        </authorList>
    </citation>
    <scope>NUCLEOTIDE SEQUENCE</scope>
    <source>
        <strain evidence="4">FT118</strain>
    </source>
</reference>
<dbReference type="PANTHER" id="PTHR43969">
    <property type="entry name" value="GLUTATHIONE S TRANSFERASE D10, ISOFORM A-RELATED"/>
    <property type="match status" value="1"/>
</dbReference>
<dbReference type="GO" id="GO:0004364">
    <property type="term" value="F:glutathione transferase activity"/>
    <property type="evidence" value="ECO:0007669"/>
    <property type="project" value="TreeGrafter"/>
</dbReference>
<comment type="subunit">
    <text evidence="1">Homodimer.</text>
</comment>
<dbReference type="InterPro" id="IPR010987">
    <property type="entry name" value="Glutathione-S-Trfase_C-like"/>
</dbReference>